<organism evidence="1 2">
    <name type="scientific">Smallanthus sonchifolius</name>
    <dbReference type="NCBI Taxonomy" id="185202"/>
    <lineage>
        <taxon>Eukaryota</taxon>
        <taxon>Viridiplantae</taxon>
        <taxon>Streptophyta</taxon>
        <taxon>Embryophyta</taxon>
        <taxon>Tracheophyta</taxon>
        <taxon>Spermatophyta</taxon>
        <taxon>Magnoliopsida</taxon>
        <taxon>eudicotyledons</taxon>
        <taxon>Gunneridae</taxon>
        <taxon>Pentapetalae</taxon>
        <taxon>asterids</taxon>
        <taxon>campanulids</taxon>
        <taxon>Asterales</taxon>
        <taxon>Asteraceae</taxon>
        <taxon>Asteroideae</taxon>
        <taxon>Heliantheae alliance</taxon>
        <taxon>Millerieae</taxon>
        <taxon>Smallanthus</taxon>
    </lineage>
</organism>
<name>A0ACB9JW26_9ASTR</name>
<dbReference type="EMBL" id="CM042019">
    <property type="protein sequence ID" value="KAI3824212.1"/>
    <property type="molecule type" value="Genomic_DNA"/>
</dbReference>
<gene>
    <name evidence="1" type="ORF">L1987_05662</name>
</gene>
<evidence type="ECO:0000313" key="2">
    <source>
        <dbReference type="Proteomes" id="UP001056120"/>
    </source>
</evidence>
<keyword evidence="2" id="KW-1185">Reference proteome</keyword>
<sequence>MAAADTEKLNNLRSAVSGLTQISDNEKSGFINLVCRYLSGEAQHVEWSKIQTPTDKIVVPYDTLSYVPEDAAQTKSLLDKLVVLKLNGGLGTTMGCTGPKSVIEVRNGLTFLDLIVIQIESLNKKYDTQKIVEKYAGSNIEIHTFNQSQYPRLVVDDFLPLPSKGESGKDGWYPPGHGDVFPSLVNSGKLEALLSQGKEYVFVANSDNLGAVVDLKILNHLIQNKNEYCMEVTPKTLADVKGGTLISYDEKVQLLEIAQVPDQHVNEFKSIEKFKIFNTNNLWVNLNAIKRLVQADALKMEIIPNPKEVNGVKVLQLETAAGAAIKFFDNAIGINVPRSRFLPVKASSDLLLVQSDLYTEKNGYVIRNPARTDPANPSIELGPEFKKVGDFMKRFKSIPSIIELDSLKVSGDVWFGSNVVLKGKVMVAANSGQKLEIPDGVVLQDKEVHDTGDI</sequence>
<proteinExistence type="predicted"/>
<dbReference type="Proteomes" id="UP001056120">
    <property type="component" value="Linkage Group LG02"/>
</dbReference>
<reference evidence="1 2" key="2">
    <citation type="journal article" date="2022" name="Mol. Ecol. Resour.">
        <title>The genomes of chicory, endive, great burdock and yacon provide insights into Asteraceae paleo-polyploidization history and plant inulin production.</title>
        <authorList>
            <person name="Fan W."/>
            <person name="Wang S."/>
            <person name="Wang H."/>
            <person name="Wang A."/>
            <person name="Jiang F."/>
            <person name="Liu H."/>
            <person name="Zhao H."/>
            <person name="Xu D."/>
            <person name="Zhang Y."/>
        </authorList>
    </citation>
    <scope>NUCLEOTIDE SEQUENCE [LARGE SCALE GENOMIC DNA]</scope>
    <source>
        <strain evidence="2">cv. Yunnan</strain>
        <tissue evidence="1">Leaves</tissue>
    </source>
</reference>
<reference evidence="2" key="1">
    <citation type="journal article" date="2022" name="Mol. Ecol. Resour.">
        <title>The genomes of chicory, endive, great burdock and yacon provide insights into Asteraceae palaeo-polyploidization history and plant inulin production.</title>
        <authorList>
            <person name="Fan W."/>
            <person name="Wang S."/>
            <person name="Wang H."/>
            <person name="Wang A."/>
            <person name="Jiang F."/>
            <person name="Liu H."/>
            <person name="Zhao H."/>
            <person name="Xu D."/>
            <person name="Zhang Y."/>
        </authorList>
    </citation>
    <scope>NUCLEOTIDE SEQUENCE [LARGE SCALE GENOMIC DNA]</scope>
    <source>
        <strain evidence="2">cv. Yunnan</strain>
    </source>
</reference>
<accession>A0ACB9JW26</accession>
<protein>
    <submittedName>
        <fullName evidence="1">Uncharacterized protein</fullName>
    </submittedName>
</protein>
<evidence type="ECO:0000313" key="1">
    <source>
        <dbReference type="EMBL" id="KAI3824212.1"/>
    </source>
</evidence>
<comment type="caution">
    <text evidence="1">The sequence shown here is derived from an EMBL/GenBank/DDBJ whole genome shotgun (WGS) entry which is preliminary data.</text>
</comment>